<dbReference type="Proteomes" id="UP001424441">
    <property type="component" value="Unassembled WGS sequence"/>
</dbReference>
<gene>
    <name evidence="8" type="ORF">GCM10008943_22110</name>
</gene>
<dbReference type="CDD" id="cd06170">
    <property type="entry name" value="LuxR_C_like"/>
    <property type="match status" value="1"/>
</dbReference>
<evidence type="ECO:0000256" key="1">
    <source>
        <dbReference type="ARBA" id="ARBA00015404"/>
    </source>
</evidence>
<dbReference type="PROSITE" id="PS50043">
    <property type="entry name" value="HTH_LUXR_2"/>
    <property type="match status" value="1"/>
</dbReference>
<name>A0ABP3R9K2_9HYPH</name>
<feature type="modified residue" description="4-aspartylphosphate" evidence="5">
    <location>
        <position position="59"/>
    </location>
</feature>
<dbReference type="EMBL" id="BAAADE010000003">
    <property type="protein sequence ID" value="GAA0606082.1"/>
    <property type="molecule type" value="Genomic_DNA"/>
</dbReference>
<organism evidence="8 9">
    <name type="scientific">Paenochrobactrum glaciei</name>
    <dbReference type="NCBI Taxonomy" id="486407"/>
    <lineage>
        <taxon>Bacteria</taxon>
        <taxon>Pseudomonadati</taxon>
        <taxon>Pseudomonadota</taxon>
        <taxon>Alphaproteobacteria</taxon>
        <taxon>Hyphomicrobiales</taxon>
        <taxon>Brucellaceae</taxon>
        <taxon>Paenochrobactrum</taxon>
    </lineage>
</organism>
<evidence type="ECO:0000259" key="6">
    <source>
        <dbReference type="PROSITE" id="PS50043"/>
    </source>
</evidence>
<proteinExistence type="predicted"/>
<keyword evidence="2" id="KW-0805">Transcription regulation</keyword>
<keyword evidence="4" id="KW-0804">Transcription</keyword>
<evidence type="ECO:0000259" key="7">
    <source>
        <dbReference type="PROSITE" id="PS50110"/>
    </source>
</evidence>
<feature type="domain" description="Response regulatory" evidence="7">
    <location>
        <begin position="9"/>
        <end position="124"/>
    </location>
</feature>
<accession>A0ABP3R9K2</accession>
<keyword evidence="9" id="KW-1185">Reference proteome</keyword>
<keyword evidence="3" id="KW-0238">DNA-binding</keyword>
<dbReference type="Gene3D" id="1.10.10.10">
    <property type="entry name" value="Winged helix-like DNA-binding domain superfamily/Winged helix DNA-binding domain"/>
    <property type="match status" value="1"/>
</dbReference>
<protein>
    <recommendedName>
        <fullName evidence="1">Flagellar transcriptional regulator FtcR</fullName>
    </recommendedName>
</protein>
<evidence type="ECO:0000256" key="4">
    <source>
        <dbReference type="ARBA" id="ARBA00023163"/>
    </source>
</evidence>
<evidence type="ECO:0000313" key="8">
    <source>
        <dbReference type="EMBL" id="GAA0606082.1"/>
    </source>
</evidence>
<dbReference type="Gene3D" id="3.40.50.2300">
    <property type="match status" value="1"/>
</dbReference>
<dbReference type="InterPro" id="IPR001789">
    <property type="entry name" value="Sig_transdc_resp-reg_receiver"/>
</dbReference>
<reference evidence="9" key="1">
    <citation type="journal article" date="2019" name="Int. J. Syst. Evol. Microbiol.">
        <title>The Global Catalogue of Microorganisms (GCM) 10K type strain sequencing project: providing services to taxonomists for standard genome sequencing and annotation.</title>
        <authorList>
            <consortium name="The Broad Institute Genomics Platform"/>
            <consortium name="The Broad Institute Genome Sequencing Center for Infectious Disease"/>
            <person name="Wu L."/>
            <person name="Ma J."/>
        </authorList>
    </citation>
    <scope>NUCLEOTIDE SEQUENCE [LARGE SCALE GENOMIC DNA]</scope>
    <source>
        <strain evidence="9">JCM 15115</strain>
    </source>
</reference>
<dbReference type="Pfam" id="PF00072">
    <property type="entry name" value="Response_reg"/>
    <property type="match status" value="1"/>
</dbReference>
<dbReference type="PANTHER" id="PTHR44688:SF16">
    <property type="entry name" value="DNA-BINDING TRANSCRIPTIONAL ACTIVATOR DEVR_DOSR"/>
    <property type="match status" value="1"/>
</dbReference>
<feature type="domain" description="HTH luxR-type" evidence="6">
    <location>
        <begin position="140"/>
        <end position="205"/>
    </location>
</feature>
<dbReference type="Pfam" id="PF00196">
    <property type="entry name" value="GerE"/>
    <property type="match status" value="1"/>
</dbReference>
<dbReference type="InterPro" id="IPR016032">
    <property type="entry name" value="Sig_transdc_resp-reg_C-effctor"/>
</dbReference>
<sequence length="208" mass="23201">MSQHDTKPIVYVIDDDASIRIAIDDLLASIGLEAVTFASASEFLEYNREKTRPSCLILDVRMPGQSGTDFYRYMRENGINIPVIFITGHGDISMGVKAIKDGALEFLTKPFKDHELIEVVQRGIELEISQLASEEAQSQLSAKEKSLSQGESDVFKLVVAGLLNKQIAGELNISEITVKVRRAKLMQKMEANSLVDLVRMYDALHQEK</sequence>
<evidence type="ECO:0000313" key="9">
    <source>
        <dbReference type="Proteomes" id="UP001424441"/>
    </source>
</evidence>
<comment type="caution">
    <text evidence="8">The sequence shown here is derived from an EMBL/GenBank/DDBJ whole genome shotgun (WGS) entry which is preliminary data.</text>
</comment>
<evidence type="ECO:0000256" key="5">
    <source>
        <dbReference type="PROSITE-ProRule" id="PRU00169"/>
    </source>
</evidence>
<evidence type="ECO:0000256" key="2">
    <source>
        <dbReference type="ARBA" id="ARBA00023015"/>
    </source>
</evidence>
<dbReference type="PROSITE" id="PS50110">
    <property type="entry name" value="RESPONSE_REGULATORY"/>
    <property type="match status" value="1"/>
</dbReference>
<dbReference type="PRINTS" id="PR00038">
    <property type="entry name" value="HTHLUXR"/>
</dbReference>
<dbReference type="SUPFAM" id="SSF46894">
    <property type="entry name" value="C-terminal effector domain of the bipartite response regulators"/>
    <property type="match status" value="1"/>
</dbReference>
<dbReference type="InterPro" id="IPR036388">
    <property type="entry name" value="WH-like_DNA-bd_sf"/>
</dbReference>
<dbReference type="InterPro" id="IPR011006">
    <property type="entry name" value="CheY-like_superfamily"/>
</dbReference>
<dbReference type="InterPro" id="IPR000792">
    <property type="entry name" value="Tscrpt_reg_LuxR_C"/>
</dbReference>
<keyword evidence="5" id="KW-0597">Phosphoprotein</keyword>
<evidence type="ECO:0000256" key="3">
    <source>
        <dbReference type="ARBA" id="ARBA00023125"/>
    </source>
</evidence>
<dbReference type="PANTHER" id="PTHR44688">
    <property type="entry name" value="DNA-BINDING TRANSCRIPTIONAL ACTIVATOR DEVR_DOSR"/>
    <property type="match status" value="1"/>
</dbReference>
<dbReference type="SUPFAM" id="SSF52172">
    <property type="entry name" value="CheY-like"/>
    <property type="match status" value="1"/>
</dbReference>
<dbReference type="SMART" id="SM00421">
    <property type="entry name" value="HTH_LUXR"/>
    <property type="match status" value="1"/>
</dbReference>
<dbReference type="SMART" id="SM00448">
    <property type="entry name" value="REC"/>
    <property type="match status" value="1"/>
</dbReference>